<gene>
    <name evidence="5" type="ORF">NDI38_17310</name>
</gene>
<dbReference type="SUPFAM" id="SSF51206">
    <property type="entry name" value="cAMP-binding domain-like"/>
    <property type="match status" value="1"/>
</dbReference>
<dbReference type="InterPro" id="IPR018490">
    <property type="entry name" value="cNMP-bd_dom_sf"/>
</dbReference>
<reference evidence="5 6" key="1">
    <citation type="submission" date="2022-04" db="EMBL/GenBank/DDBJ databases">
        <title>Positive selection, recombination, and allopatry shape intraspecific diversity of widespread and dominant cyanobacteria.</title>
        <authorList>
            <person name="Wei J."/>
            <person name="Shu W."/>
            <person name="Hu C."/>
        </authorList>
    </citation>
    <scope>NUCLEOTIDE SEQUENCE [LARGE SCALE GENOMIC DNA]</scope>
    <source>
        <strain evidence="5 6">AS-A4</strain>
    </source>
</reference>
<dbReference type="InterPro" id="IPR014710">
    <property type="entry name" value="RmlC-like_jellyroll"/>
</dbReference>
<dbReference type="PANTHER" id="PTHR24567">
    <property type="entry name" value="CRP FAMILY TRANSCRIPTIONAL REGULATORY PROTEIN"/>
    <property type="match status" value="1"/>
</dbReference>
<evidence type="ECO:0000259" key="4">
    <source>
        <dbReference type="PROSITE" id="PS50042"/>
    </source>
</evidence>
<evidence type="ECO:0000313" key="6">
    <source>
        <dbReference type="Proteomes" id="UP001476950"/>
    </source>
</evidence>
<accession>A0ABV0KME4</accession>
<evidence type="ECO:0000256" key="3">
    <source>
        <dbReference type="ARBA" id="ARBA00023163"/>
    </source>
</evidence>
<dbReference type="InterPro" id="IPR012318">
    <property type="entry name" value="HTH_CRP"/>
</dbReference>
<dbReference type="InterPro" id="IPR000595">
    <property type="entry name" value="cNMP-bd_dom"/>
</dbReference>
<keyword evidence="6" id="KW-1185">Reference proteome</keyword>
<dbReference type="InterPro" id="IPR036390">
    <property type="entry name" value="WH_DNA-bd_sf"/>
</dbReference>
<dbReference type="EMBL" id="JAMPLM010000015">
    <property type="protein sequence ID" value="MEP1060196.1"/>
    <property type="molecule type" value="Genomic_DNA"/>
</dbReference>
<name>A0ABV0KME4_9CYAN</name>
<dbReference type="SMART" id="SM00100">
    <property type="entry name" value="cNMP"/>
    <property type="match status" value="1"/>
</dbReference>
<dbReference type="Pfam" id="PF13545">
    <property type="entry name" value="HTH_Crp_2"/>
    <property type="match status" value="1"/>
</dbReference>
<keyword evidence="1" id="KW-0805">Transcription regulation</keyword>
<dbReference type="PANTHER" id="PTHR24567:SF74">
    <property type="entry name" value="HTH-TYPE TRANSCRIPTIONAL REGULATOR ARCR"/>
    <property type="match status" value="1"/>
</dbReference>
<evidence type="ECO:0000313" key="5">
    <source>
        <dbReference type="EMBL" id="MEP1060196.1"/>
    </source>
</evidence>
<dbReference type="CDD" id="cd00038">
    <property type="entry name" value="CAP_ED"/>
    <property type="match status" value="1"/>
</dbReference>
<dbReference type="Gene3D" id="2.60.120.10">
    <property type="entry name" value="Jelly Rolls"/>
    <property type="match status" value="1"/>
</dbReference>
<comment type="caution">
    <text evidence="5">The sequence shown here is derived from an EMBL/GenBank/DDBJ whole genome shotgun (WGS) entry which is preliminary data.</text>
</comment>
<dbReference type="PROSITE" id="PS50042">
    <property type="entry name" value="CNMP_BINDING_3"/>
    <property type="match status" value="1"/>
</dbReference>
<evidence type="ECO:0000256" key="1">
    <source>
        <dbReference type="ARBA" id="ARBA00023015"/>
    </source>
</evidence>
<sequence length="237" mass="25671">MTLTNHLLSALPPAIVTKLAPAMETVVLSKGDRLHEPGDVIAALYFPLDCVLAITLTMSDGASAAIGIVGSREMIGLNAVMGRSAMTQTAYMVQVTGSAIKLEARVLLAAFDRYPAVRAVLLRYTQALIAQMAQNTACNSRHALERRLARWLLEVHDRVAGDEVILTQSFLATMLGAPRSSITLAAHRFQEHGLLRYRRGHIHILQATGLESSACECFQAIKAEYNRLLGTKPGALP</sequence>
<feature type="domain" description="Cyclic nucleotide-binding" evidence="4">
    <location>
        <begin position="7"/>
        <end position="96"/>
    </location>
</feature>
<organism evidence="5 6">
    <name type="scientific">Stenomitos frigidus AS-A4</name>
    <dbReference type="NCBI Taxonomy" id="2933935"/>
    <lineage>
        <taxon>Bacteria</taxon>
        <taxon>Bacillati</taxon>
        <taxon>Cyanobacteriota</taxon>
        <taxon>Cyanophyceae</taxon>
        <taxon>Leptolyngbyales</taxon>
        <taxon>Leptolyngbyaceae</taxon>
        <taxon>Stenomitos</taxon>
    </lineage>
</organism>
<dbReference type="InterPro" id="IPR050397">
    <property type="entry name" value="Env_Response_Regulators"/>
</dbReference>
<evidence type="ECO:0000256" key="2">
    <source>
        <dbReference type="ARBA" id="ARBA00023125"/>
    </source>
</evidence>
<dbReference type="Proteomes" id="UP001476950">
    <property type="component" value="Unassembled WGS sequence"/>
</dbReference>
<protein>
    <submittedName>
        <fullName evidence="5">Crp/Fnr family transcriptional regulator</fullName>
    </submittedName>
</protein>
<dbReference type="SUPFAM" id="SSF46785">
    <property type="entry name" value="Winged helix' DNA-binding domain"/>
    <property type="match status" value="1"/>
</dbReference>
<proteinExistence type="predicted"/>
<keyword evidence="2" id="KW-0238">DNA-binding</keyword>
<dbReference type="RefSeq" id="WP_190449371.1">
    <property type="nucleotide sequence ID" value="NZ_JAMPLM010000015.1"/>
</dbReference>
<keyword evidence="3" id="KW-0804">Transcription</keyword>